<sequence length="123" mass="13759">MADLKLEGVENLLTELGKLGKEGEKIERVVLVKAGEKVKEAIVKEAPHRTGNLKRNMKVSNIKRVDGVAFVEVYPSKDAFYATFLEFGTTKMKADPFMSRGYEISKEDVEELIVEEIKKGLGL</sequence>
<proteinExistence type="predicted"/>
<dbReference type="InterPro" id="IPR010064">
    <property type="entry name" value="HK97-gp10_tail"/>
</dbReference>
<name>A0ABT1S6U6_9FIRM</name>
<reference evidence="1 2" key="1">
    <citation type="submission" date="2022-06" db="EMBL/GenBank/DDBJ databases">
        <title>Isolation of gut microbiota from human fecal samples.</title>
        <authorList>
            <person name="Pamer E.G."/>
            <person name="Barat B."/>
            <person name="Waligurski E."/>
            <person name="Medina S."/>
            <person name="Paddock L."/>
            <person name="Mostad J."/>
        </authorList>
    </citation>
    <scope>NUCLEOTIDE SEQUENCE [LARGE SCALE GENOMIC DNA]</scope>
    <source>
        <strain evidence="1 2">DFI.7.95</strain>
    </source>
</reference>
<organism evidence="1 2">
    <name type="scientific">Tissierella carlieri</name>
    <dbReference type="NCBI Taxonomy" id="689904"/>
    <lineage>
        <taxon>Bacteria</taxon>
        <taxon>Bacillati</taxon>
        <taxon>Bacillota</taxon>
        <taxon>Tissierellia</taxon>
        <taxon>Tissierellales</taxon>
        <taxon>Tissierellaceae</taxon>
        <taxon>Tissierella</taxon>
    </lineage>
</organism>
<dbReference type="EMBL" id="JANGAC010000002">
    <property type="protein sequence ID" value="MCQ4922190.1"/>
    <property type="molecule type" value="Genomic_DNA"/>
</dbReference>
<comment type="caution">
    <text evidence="1">The sequence shown here is derived from an EMBL/GenBank/DDBJ whole genome shotgun (WGS) entry which is preliminary data.</text>
</comment>
<evidence type="ECO:0000313" key="1">
    <source>
        <dbReference type="EMBL" id="MCQ4922190.1"/>
    </source>
</evidence>
<accession>A0ABT1S6U6</accession>
<dbReference type="RefSeq" id="WP_256310481.1">
    <property type="nucleotide sequence ID" value="NZ_JANGAC010000002.1"/>
</dbReference>
<dbReference type="Pfam" id="PF04883">
    <property type="entry name" value="HK97-gp10_like"/>
    <property type="match status" value="1"/>
</dbReference>
<keyword evidence="2" id="KW-1185">Reference proteome</keyword>
<protein>
    <submittedName>
        <fullName evidence="1">HK97 gp10 family phage protein</fullName>
    </submittedName>
</protein>
<dbReference type="NCBIfam" id="TIGR01725">
    <property type="entry name" value="phge_HK97_gp10"/>
    <property type="match status" value="1"/>
</dbReference>
<gene>
    <name evidence="1" type="ORF">NE686_03780</name>
</gene>
<dbReference type="Proteomes" id="UP001524478">
    <property type="component" value="Unassembled WGS sequence"/>
</dbReference>
<evidence type="ECO:0000313" key="2">
    <source>
        <dbReference type="Proteomes" id="UP001524478"/>
    </source>
</evidence>